<dbReference type="InterPro" id="IPR046830">
    <property type="entry name" value="Calmod_bind_M"/>
</dbReference>
<dbReference type="InterPro" id="IPR046831">
    <property type="entry name" value="Calmodulin_bind_N"/>
</dbReference>
<keyword evidence="13" id="KW-1185">Reference proteome</keyword>
<evidence type="ECO:0000256" key="5">
    <source>
        <dbReference type="ARBA" id="ARBA00023159"/>
    </source>
</evidence>
<keyword evidence="3" id="KW-0805">Transcription regulation</keyword>
<feature type="domain" description="Calmodulin binding protein-like N-terminal" evidence="9">
    <location>
        <begin position="84"/>
        <end position="230"/>
    </location>
</feature>
<sequence length="526" mass="59669">MMASKRTFHEDENQGNDDKDLHDRAKRRHGDSQQDEAMNSFLKLFETAARKVMKEMIPSMLEHFISFRSSPNQYQGATSGHKALELCFVNSLPSRIFTQAKLQAEGGGPLLIELRYAASKQRVVTEEYSTVKVQICVLGGDFGDEDWTTHEFNARILKPRNGRGPLLTKGQTIVKLIEGVGYIDMNLVFSDNSCWTTDKRFRLGLIILDSSPTGADIREGKSQPFKVMDKRGESYQKSKRPSLNDEIWRLDKMGKVGKLNQQLSDNGIKTVKDLLRLNTTGSLREKFGNFKTLEKSIAHAKTCEEVDGGERYVYHYHATEQGIPVSLVFNCIYEVVEVIFNGQHYPLQYPDLVGEWKSLVEGLKQEAYNNLQDLKRIEPTTDDLVMKILTDTQVAPNVAPEQSFQQLVPTLGPSETWASTSTSTMIDQMTLNLSGGQVVPEEAYIDGGNEWDIDPFENYIVPNKWVQNPNSFTYGDRATSSNHSSFPNSTLSKGRSKTVWHKTLIVLKWVMPHVTKWKAKIFRCHR</sequence>
<evidence type="ECO:0000256" key="4">
    <source>
        <dbReference type="ARBA" id="ARBA00023125"/>
    </source>
</evidence>
<evidence type="ECO:0000313" key="12">
    <source>
        <dbReference type="EMBL" id="KAL2345626.1"/>
    </source>
</evidence>
<keyword evidence="5" id="KW-0010">Activator</keyword>
<comment type="subcellular location">
    <subcellularLocation>
        <location evidence="1">Nucleus</location>
    </subcellularLocation>
</comment>
<evidence type="ECO:0000259" key="11">
    <source>
        <dbReference type="Pfam" id="PF20452"/>
    </source>
</evidence>
<dbReference type="EMBL" id="JBGMDY010000002">
    <property type="protein sequence ID" value="KAL2345626.1"/>
    <property type="molecule type" value="Genomic_DNA"/>
</dbReference>
<name>A0ABD1NBY3_9FABA</name>
<accession>A0ABD1NBY3</accession>
<proteinExistence type="inferred from homology"/>
<dbReference type="Pfam" id="PF07887">
    <property type="entry name" value="Calmodulin_bind"/>
    <property type="match status" value="1"/>
</dbReference>
<keyword evidence="4" id="KW-0238">DNA-binding</keyword>
<protein>
    <submittedName>
        <fullName evidence="12">Uncharacterized protein</fullName>
    </submittedName>
</protein>
<evidence type="ECO:0000256" key="8">
    <source>
        <dbReference type="SAM" id="MobiDB-lite"/>
    </source>
</evidence>
<feature type="domain" description="Calmodulin binding protein C-terminal" evidence="11">
    <location>
        <begin position="313"/>
        <end position="375"/>
    </location>
</feature>
<organism evidence="12 13">
    <name type="scientific">Flemingia macrophylla</name>
    <dbReference type="NCBI Taxonomy" id="520843"/>
    <lineage>
        <taxon>Eukaryota</taxon>
        <taxon>Viridiplantae</taxon>
        <taxon>Streptophyta</taxon>
        <taxon>Embryophyta</taxon>
        <taxon>Tracheophyta</taxon>
        <taxon>Spermatophyta</taxon>
        <taxon>Magnoliopsida</taxon>
        <taxon>eudicotyledons</taxon>
        <taxon>Gunneridae</taxon>
        <taxon>Pentapetalae</taxon>
        <taxon>rosids</taxon>
        <taxon>fabids</taxon>
        <taxon>Fabales</taxon>
        <taxon>Fabaceae</taxon>
        <taxon>Papilionoideae</taxon>
        <taxon>50 kb inversion clade</taxon>
        <taxon>NPAAA clade</taxon>
        <taxon>indigoferoid/millettioid clade</taxon>
        <taxon>Phaseoleae</taxon>
        <taxon>Flemingia</taxon>
    </lineage>
</organism>
<comment type="caution">
    <text evidence="12">The sequence shown here is derived from an EMBL/GenBank/DDBJ whole genome shotgun (WGS) entry which is preliminary data.</text>
</comment>
<dbReference type="PANTHER" id="PTHR31713:SF43">
    <property type="entry name" value="CALMODULIN-BINDING PROTEIN 60 G"/>
    <property type="match status" value="1"/>
</dbReference>
<evidence type="ECO:0000259" key="9">
    <source>
        <dbReference type="Pfam" id="PF07887"/>
    </source>
</evidence>
<dbReference type="InterPro" id="IPR046829">
    <property type="entry name" value="Calmod_bind_C"/>
</dbReference>
<gene>
    <name evidence="12" type="ORF">Fmac_006911</name>
</gene>
<dbReference type="GO" id="GO:0003677">
    <property type="term" value="F:DNA binding"/>
    <property type="evidence" value="ECO:0007669"/>
    <property type="project" value="UniProtKB-KW"/>
</dbReference>
<dbReference type="Proteomes" id="UP001603857">
    <property type="component" value="Unassembled WGS sequence"/>
</dbReference>
<dbReference type="Pfam" id="PF20452">
    <property type="entry name" value="Calmod_bind_C"/>
    <property type="match status" value="1"/>
</dbReference>
<dbReference type="GO" id="GO:0005634">
    <property type="term" value="C:nucleus"/>
    <property type="evidence" value="ECO:0007669"/>
    <property type="project" value="UniProtKB-SubCell"/>
</dbReference>
<keyword evidence="7" id="KW-0539">Nucleus</keyword>
<dbReference type="InterPro" id="IPR012416">
    <property type="entry name" value="CBP60"/>
</dbReference>
<evidence type="ECO:0000256" key="3">
    <source>
        <dbReference type="ARBA" id="ARBA00023015"/>
    </source>
</evidence>
<feature type="domain" description="Calmodulin binding protein central" evidence="10">
    <location>
        <begin position="243"/>
        <end position="303"/>
    </location>
</feature>
<keyword evidence="6" id="KW-0804">Transcription</keyword>
<evidence type="ECO:0000313" key="13">
    <source>
        <dbReference type="Proteomes" id="UP001603857"/>
    </source>
</evidence>
<evidence type="ECO:0000256" key="1">
    <source>
        <dbReference type="ARBA" id="ARBA00004123"/>
    </source>
</evidence>
<comment type="similarity">
    <text evidence="2">Belongs to the plant ACBP60 protein family.</text>
</comment>
<evidence type="ECO:0000256" key="2">
    <source>
        <dbReference type="ARBA" id="ARBA00007214"/>
    </source>
</evidence>
<feature type="region of interest" description="Disordered" evidence="8">
    <location>
        <begin position="1"/>
        <end position="35"/>
    </location>
</feature>
<reference evidence="12 13" key="1">
    <citation type="submission" date="2024-08" db="EMBL/GenBank/DDBJ databases">
        <title>Insights into the chromosomal genome structure of Flemingia macrophylla.</title>
        <authorList>
            <person name="Ding Y."/>
            <person name="Zhao Y."/>
            <person name="Bi W."/>
            <person name="Wu M."/>
            <person name="Zhao G."/>
            <person name="Gong Y."/>
            <person name="Li W."/>
            <person name="Zhang P."/>
        </authorList>
    </citation>
    <scope>NUCLEOTIDE SEQUENCE [LARGE SCALE GENOMIC DNA]</scope>
    <source>
        <strain evidence="12">DYQJB</strain>
        <tissue evidence="12">Leaf</tissue>
    </source>
</reference>
<feature type="compositionally biased region" description="Basic and acidic residues" evidence="8">
    <location>
        <begin position="7"/>
        <end position="23"/>
    </location>
</feature>
<dbReference type="AlphaFoldDB" id="A0ABD1NBY3"/>
<evidence type="ECO:0000256" key="7">
    <source>
        <dbReference type="ARBA" id="ARBA00023242"/>
    </source>
</evidence>
<evidence type="ECO:0000259" key="10">
    <source>
        <dbReference type="Pfam" id="PF20451"/>
    </source>
</evidence>
<dbReference type="Pfam" id="PF20451">
    <property type="entry name" value="Calmod_bind_M"/>
    <property type="match status" value="1"/>
</dbReference>
<dbReference type="PANTHER" id="PTHR31713">
    <property type="entry name" value="OS02G0177800 PROTEIN"/>
    <property type="match status" value="1"/>
</dbReference>
<evidence type="ECO:0000256" key="6">
    <source>
        <dbReference type="ARBA" id="ARBA00023163"/>
    </source>
</evidence>